<sequence length="111" mass="12587">MLRMRVVPGREDRFLDIVRTVGAAVAANPSNRGQRVFRDDTGTFHVHSDWADDESFWAHERSTEHRRLIGAMREVREDSTMTTMTEVDVFDNRTPHPTSHSETSSSGVADS</sequence>
<proteinExistence type="predicted"/>
<organism evidence="3 4">
    <name type="scientific">Umezawaea endophytica</name>
    <dbReference type="NCBI Taxonomy" id="1654476"/>
    <lineage>
        <taxon>Bacteria</taxon>
        <taxon>Bacillati</taxon>
        <taxon>Actinomycetota</taxon>
        <taxon>Actinomycetes</taxon>
        <taxon>Pseudonocardiales</taxon>
        <taxon>Pseudonocardiaceae</taxon>
        <taxon>Umezawaea</taxon>
    </lineage>
</organism>
<keyword evidence="3" id="KW-0560">Oxidoreductase</keyword>
<dbReference type="Pfam" id="PF03992">
    <property type="entry name" value="ABM"/>
    <property type="match status" value="1"/>
</dbReference>
<dbReference type="Proteomes" id="UP001141259">
    <property type="component" value="Unassembled WGS sequence"/>
</dbReference>
<comment type="caution">
    <text evidence="3">The sequence shown here is derived from an EMBL/GenBank/DDBJ whole genome shotgun (WGS) entry which is preliminary data.</text>
</comment>
<feature type="domain" description="ABM" evidence="2">
    <location>
        <begin position="2"/>
        <end position="68"/>
    </location>
</feature>
<dbReference type="EMBL" id="JANYMP010000041">
    <property type="protein sequence ID" value="MCS7484117.1"/>
    <property type="molecule type" value="Genomic_DNA"/>
</dbReference>
<evidence type="ECO:0000313" key="4">
    <source>
        <dbReference type="Proteomes" id="UP001141259"/>
    </source>
</evidence>
<gene>
    <name evidence="3" type="ORF">NZH93_45405</name>
</gene>
<dbReference type="InterPro" id="IPR007138">
    <property type="entry name" value="ABM_dom"/>
</dbReference>
<dbReference type="SUPFAM" id="SSF54909">
    <property type="entry name" value="Dimeric alpha+beta barrel"/>
    <property type="match status" value="1"/>
</dbReference>
<evidence type="ECO:0000313" key="3">
    <source>
        <dbReference type="EMBL" id="MCS7484117.1"/>
    </source>
</evidence>
<keyword evidence="3" id="KW-0503">Monooxygenase</keyword>
<feature type="compositionally biased region" description="Low complexity" evidence="1">
    <location>
        <begin position="95"/>
        <end position="111"/>
    </location>
</feature>
<dbReference type="Gene3D" id="3.30.70.100">
    <property type="match status" value="1"/>
</dbReference>
<name>A0A9X2VXQ0_9PSEU</name>
<dbReference type="AlphaFoldDB" id="A0A9X2VXQ0"/>
<accession>A0A9X2VXQ0</accession>
<reference evidence="3" key="1">
    <citation type="submission" date="2022-08" db="EMBL/GenBank/DDBJ databases">
        <authorList>
            <person name="Tistechok S."/>
            <person name="Samborskyy M."/>
            <person name="Roman I."/>
        </authorList>
    </citation>
    <scope>NUCLEOTIDE SEQUENCE</scope>
    <source>
        <strain evidence="3">DSM 103496</strain>
    </source>
</reference>
<dbReference type="GO" id="GO:0004497">
    <property type="term" value="F:monooxygenase activity"/>
    <property type="evidence" value="ECO:0007669"/>
    <property type="project" value="UniProtKB-KW"/>
</dbReference>
<dbReference type="RefSeq" id="WP_259629571.1">
    <property type="nucleotide sequence ID" value="NZ_JANYMP010000041.1"/>
</dbReference>
<dbReference type="InterPro" id="IPR011008">
    <property type="entry name" value="Dimeric_a/b-barrel"/>
</dbReference>
<feature type="region of interest" description="Disordered" evidence="1">
    <location>
        <begin position="89"/>
        <end position="111"/>
    </location>
</feature>
<protein>
    <submittedName>
        <fullName evidence="3">Antibiotic biosynthesis monooxygenase</fullName>
    </submittedName>
</protein>
<evidence type="ECO:0000259" key="2">
    <source>
        <dbReference type="Pfam" id="PF03992"/>
    </source>
</evidence>
<keyword evidence="4" id="KW-1185">Reference proteome</keyword>
<evidence type="ECO:0000256" key="1">
    <source>
        <dbReference type="SAM" id="MobiDB-lite"/>
    </source>
</evidence>